<dbReference type="GO" id="GO:0004888">
    <property type="term" value="F:transmembrane signaling receptor activity"/>
    <property type="evidence" value="ECO:0007669"/>
    <property type="project" value="InterPro"/>
</dbReference>
<dbReference type="SMART" id="SM00304">
    <property type="entry name" value="HAMP"/>
    <property type="match status" value="1"/>
</dbReference>
<evidence type="ECO:0000259" key="8">
    <source>
        <dbReference type="PROSITE" id="PS50111"/>
    </source>
</evidence>
<gene>
    <name evidence="10" type="ORF">EHS89_03295</name>
</gene>
<dbReference type="Pfam" id="PF00015">
    <property type="entry name" value="MCPsignal"/>
    <property type="match status" value="1"/>
</dbReference>
<dbReference type="AlphaFoldDB" id="A0A3P1SYH0"/>
<keyword evidence="7" id="KW-0812">Transmembrane</keyword>
<feature type="transmembrane region" description="Helical" evidence="7">
    <location>
        <begin position="215"/>
        <end position="234"/>
    </location>
</feature>
<evidence type="ECO:0000256" key="5">
    <source>
        <dbReference type="SAM" id="Coils"/>
    </source>
</evidence>
<dbReference type="InterPro" id="IPR004089">
    <property type="entry name" value="MCPsignal_dom"/>
</dbReference>
<evidence type="ECO:0000256" key="3">
    <source>
        <dbReference type="ARBA" id="ARBA00029447"/>
    </source>
</evidence>
<feature type="coiled-coil region" evidence="5">
    <location>
        <begin position="122"/>
        <end position="174"/>
    </location>
</feature>
<organism evidence="10 11">
    <name type="scientific">Amphritea balenae</name>
    <dbReference type="NCBI Taxonomy" id="452629"/>
    <lineage>
        <taxon>Bacteria</taxon>
        <taxon>Pseudomonadati</taxon>
        <taxon>Pseudomonadota</taxon>
        <taxon>Gammaproteobacteria</taxon>
        <taxon>Oceanospirillales</taxon>
        <taxon>Oceanospirillaceae</taxon>
        <taxon>Amphritea</taxon>
    </lineage>
</organism>
<comment type="subcellular location">
    <subcellularLocation>
        <location evidence="1">Membrane</location>
    </subcellularLocation>
</comment>
<dbReference type="Proteomes" id="UP000267535">
    <property type="component" value="Unassembled WGS sequence"/>
</dbReference>
<protein>
    <submittedName>
        <fullName evidence="10">Methyl-accepting chemotaxis protein</fullName>
    </submittedName>
</protein>
<comment type="caution">
    <text evidence="10">The sequence shown here is derived from an EMBL/GenBank/DDBJ whole genome shotgun (WGS) entry which is preliminary data.</text>
</comment>
<accession>A0A3P1SYH0</accession>
<name>A0A3P1SYH0_9GAMM</name>
<evidence type="ECO:0000256" key="4">
    <source>
        <dbReference type="PROSITE-ProRule" id="PRU00284"/>
    </source>
</evidence>
<sequence length="562" mass="60921">MQFLRDQKISTKIIGSTVLLLCLALSTIGYGLIKINNVGKQLQGIAHEDMPLIALTTEMTINQLESALLINTAISASDIEPLSGSYDYSAMQRELDKKDALVIKELEMAKVILIQAVEHAPSAELKQLEQELQIKLDQLASMHKGYQQSRDNLIQAIEAKQDGLSQKVAAFEQQQHKMNTASEALLFDIEKLTEHALETAYSEELAAFNGMLTSAGLFLVVGIALGVMVSLSVIRPIKAAVSVATRMGDGDFSNDIQIHSKDETGQLLMALSQTSERLKEMLNEVIGTSEQVHDSAHQLFQVSSDSHKELTNQNRNTDQVASAITQMVATHQEMASSTVNASHAAKQASEEAAKGAQVVEGNQQAMQQLVSKVVGASDKLHDLQKDSDNIGGILDVIRDIADQTNLLALNAAIEAARAGEQGRGFAVVADEVRSLAQRTQNSIEEIHRLIERLQKGTSVAVVAMDESRSAVEANVARAEQVSISLQNISTAIITINDMNNHLATASDQQLSVAEEVNQNVEGISCSADKILSSSDQNAVTSQQLTALARSMKQQTERFKFQA</sequence>
<dbReference type="PRINTS" id="PR00260">
    <property type="entry name" value="CHEMTRNSDUCR"/>
</dbReference>
<keyword evidence="7" id="KW-0472">Membrane</keyword>
<dbReference type="SUPFAM" id="SSF58104">
    <property type="entry name" value="Methyl-accepting chemotaxis protein (MCP) signaling domain"/>
    <property type="match status" value="1"/>
</dbReference>
<dbReference type="GO" id="GO:0016020">
    <property type="term" value="C:membrane"/>
    <property type="evidence" value="ECO:0007669"/>
    <property type="project" value="UniProtKB-SubCell"/>
</dbReference>
<evidence type="ECO:0000256" key="7">
    <source>
        <dbReference type="SAM" id="Phobius"/>
    </source>
</evidence>
<dbReference type="Gene3D" id="1.10.287.950">
    <property type="entry name" value="Methyl-accepting chemotaxis protein"/>
    <property type="match status" value="1"/>
</dbReference>
<dbReference type="PROSITE" id="PS50111">
    <property type="entry name" value="CHEMOTAXIS_TRANSDUC_2"/>
    <property type="match status" value="1"/>
</dbReference>
<evidence type="ECO:0000256" key="2">
    <source>
        <dbReference type="ARBA" id="ARBA00023224"/>
    </source>
</evidence>
<reference evidence="10 11" key="1">
    <citation type="submission" date="2018-11" db="EMBL/GenBank/DDBJ databases">
        <title>The draft genome sequence of Amphritea balenae JAMM 1525T.</title>
        <authorList>
            <person name="Fang Z."/>
            <person name="Zhang Y."/>
            <person name="Han X."/>
        </authorList>
    </citation>
    <scope>NUCLEOTIDE SEQUENCE [LARGE SCALE GENOMIC DNA]</scope>
    <source>
        <strain evidence="10 11">JAMM 1525</strain>
    </source>
</reference>
<feature type="domain" description="HAMP" evidence="9">
    <location>
        <begin position="231"/>
        <end position="283"/>
    </location>
</feature>
<keyword evidence="11" id="KW-1185">Reference proteome</keyword>
<dbReference type="InterPro" id="IPR004090">
    <property type="entry name" value="Chemotax_Me-accpt_rcpt"/>
</dbReference>
<dbReference type="CDD" id="cd06225">
    <property type="entry name" value="HAMP"/>
    <property type="match status" value="1"/>
</dbReference>
<dbReference type="PROSITE" id="PS50885">
    <property type="entry name" value="HAMP"/>
    <property type="match status" value="1"/>
</dbReference>
<dbReference type="FunFam" id="1.10.287.950:FF:000001">
    <property type="entry name" value="Methyl-accepting chemotaxis sensory transducer"/>
    <property type="match status" value="1"/>
</dbReference>
<dbReference type="EMBL" id="RQXV01000001">
    <property type="protein sequence ID" value="RRD01596.1"/>
    <property type="molecule type" value="Genomic_DNA"/>
</dbReference>
<dbReference type="PANTHER" id="PTHR32089">
    <property type="entry name" value="METHYL-ACCEPTING CHEMOTAXIS PROTEIN MCPB"/>
    <property type="match status" value="1"/>
</dbReference>
<keyword evidence="5" id="KW-0175">Coiled coil</keyword>
<evidence type="ECO:0000256" key="6">
    <source>
        <dbReference type="SAM" id="MobiDB-lite"/>
    </source>
</evidence>
<proteinExistence type="inferred from homology"/>
<dbReference type="GO" id="GO:0006935">
    <property type="term" value="P:chemotaxis"/>
    <property type="evidence" value="ECO:0007669"/>
    <property type="project" value="InterPro"/>
</dbReference>
<keyword evidence="7" id="KW-1133">Transmembrane helix</keyword>
<dbReference type="RefSeq" id="WP_124924669.1">
    <property type="nucleotide sequence ID" value="NZ_BMOH01000001.1"/>
</dbReference>
<evidence type="ECO:0000313" key="10">
    <source>
        <dbReference type="EMBL" id="RRD01596.1"/>
    </source>
</evidence>
<dbReference type="PANTHER" id="PTHR32089:SF112">
    <property type="entry name" value="LYSOZYME-LIKE PROTEIN-RELATED"/>
    <property type="match status" value="1"/>
</dbReference>
<dbReference type="CDD" id="cd11386">
    <property type="entry name" value="MCP_signal"/>
    <property type="match status" value="1"/>
</dbReference>
<evidence type="ECO:0000259" key="9">
    <source>
        <dbReference type="PROSITE" id="PS50885"/>
    </source>
</evidence>
<evidence type="ECO:0000313" key="11">
    <source>
        <dbReference type="Proteomes" id="UP000267535"/>
    </source>
</evidence>
<dbReference type="SMART" id="SM00283">
    <property type="entry name" value="MA"/>
    <property type="match status" value="1"/>
</dbReference>
<dbReference type="InterPro" id="IPR003660">
    <property type="entry name" value="HAMP_dom"/>
</dbReference>
<feature type="region of interest" description="Disordered" evidence="6">
    <location>
        <begin position="334"/>
        <end position="359"/>
    </location>
</feature>
<feature type="domain" description="Methyl-accepting transducer" evidence="8">
    <location>
        <begin position="288"/>
        <end position="524"/>
    </location>
</feature>
<dbReference type="OrthoDB" id="5613951at2"/>
<evidence type="ECO:0000256" key="1">
    <source>
        <dbReference type="ARBA" id="ARBA00004370"/>
    </source>
</evidence>
<comment type="similarity">
    <text evidence="3">Belongs to the methyl-accepting chemotaxis (MCP) protein family.</text>
</comment>
<dbReference type="Pfam" id="PF00672">
    <property type="entry name" value="HAMP"/>
    <property type="match status" value="1"/>
</dbReference>
<feature type="transmembrane region" description="Helical" evidence="7">
    <location>
        <begin position="13"/>
        <end position="33"/>
    </location>
</feature>
<dbReference type="GO" id="GO:0007165">
    <property type="term" value="P:signal transduction"/>
    <property type="evidence" value="ECO:0007669"/>
    <property type="project" value="UniProtKB-KW"/>
</dbReference>
<keyword evidence="2 4" id="KW-0807">Transducer</keyword>